<keyword evidence="4" id="KW-0812">Transmembrane</keyword>
<dbReference type="CDD" id="cd00067">
    <property type="entry name" value="GAL4"/>
    <property type="match status" value="1"/>
</dbReference>
<keyword evidence="4" id="KW-1133">Transmembrane helix</keyword>
<proteinExistence type="predicted"/>
<gene>
    <name evidence="6" type="ORF">B0I35DRAFT_464246</name>
</gene>
<reference evidence="6" key="1">
    <citation type="journal article" date="2021" name="Nat. Commun.">
        <title>Genetic determinants of endophytism in the Arabidopsis root mycobiome.</title>
        <authorList>
            <person name="Mesny F."/>
            <person name="Miyauchi S."/>
            <person name="Thiergart T."/>
            <person name="Pickel B."/>
            <person name="Atanasova L."/>
            <person name="Karlsson M."/>
            <person name="Huettel B."/>
            <person name="Barry K.W."/>
            <person name="Haridas S."/>
            <person name="Chen C."/>
            <person name="Bauer D."/>
            <person name="Andreopoulos W."/>
            <person name="Pangilinan J."/>
            <person name="LaButti K."/>
            <person name="Riley R."/>
            <person name="Lipzen A."/>
            <person name="Clum A."/>
            <person name="Drula E."/>
            <person name="Henrissat B."/>
            <person name="Kohler A."/>
            <person name="Grigoriev I.V."/>
            <person name="Martin F.M."/>
            <person name="Hacquard S."/>
        </authorList>
    </citation>
    <scope>NUCLEOTIDE SEQUENCE</scope>
    <source>
        <strain evidence="6">MPI-CAGE-CH-0235</strain>
    </source>
</reference>
<dbReference type="PANTHER" id="PTHR46910">
    <property type="entry name" value="TRANSCRIPTION FACTOR PDR1"/>
    <property type="match status" value="1"/>
</dbReference>
<evidence type="ECO:0000313" key="6">
    <source>
        <dbReference type="EMBL" id="KAH7308693.1"/>
    </source>
</evidence>
<feature type="region of interest" description="Disordered" evidence="3">
    <location>
        <begin position="183"/>
        <end position="226"/>
    </location>
</feature>
<keyword evidence="1" id="KW-0479">Metal-binding</keyword>
<dbReference type="InterPro" id="IPR050987">
    <property type="entry name" value="AtrR-like"/>
</dbReference>
<comment type="caution">
    <text evidence="6">The sequence shown here is derived from an EMBL/GenBank/DDBJ whole genome shotgun (WGS) entry which is preliminary data.</text>
</comment>
<accession>A0A8K0SLD8</accession>
<dbReference type="PANTHER" id="PTHR46910:SF5">
    <property type="entry name" value="ZN(II)2CYS6 TRANSCRIPTION FACTOR (EUROFUNG)"/>
    <property type="match status" value="1"/>
</dbReference>
<dbReference type="GO" id="GO:0008270">
    <property type="term" value="F:zinc ion binding"/>
    <property type="evidence" value="ECO:0007669"/>
    <property type="project" value="InterPro"/>
</dbReference>
<keyword evidence="4" id="KW-0472">Membrane</keyword>
<feature type="transmembrane region" description="Helical" evidence="4">
    <location>
        <begin position="637"/>
        <end position="658"/>
    </location>
</feature>
<dbReference type="PROSITE" id="PS00463">
    <property type="entry name" value="ZN2_CY6_FUNGAL_1"/>
    <property type="match status" value="1"/>
</dbReference>
<sequence length="786" mass="87764">MKRKSSTLLQKAAGLSLANDQKESDIVEFGLEAWHQRALASTNVMTWVRLRKVSDGARKVAGWLRSPRAPQPTEAPVCFSWFIFGDASAWQATPEYSVAPVGPEDLAGRKVCDQCRLRKIRCDKEWPCSNCRTSKRTCTSTGAGQRPKESRQRVLISSQYERKIDRIENRLANIESLLHKMTLSGSSSQTPDHSFNHLQTPPTAPQSTSVADAESSDDEDAFGGDSGITAHTAFATDFLQRAVKRTSLKEVNPKMETALANLSQLVEMRKSRSISHGPRFPLQQPLPPGGLGKLPMPPIASVVSVLREAANGPPSLFTLLCSLAGIFDFTGLCRQVYFATEDFSDATFLLVNAGLYNLYVELQALATEPPLRAQYQSYVHMCRVNIETTLANLPLFLSPKLEVIQALLLGTLYAIDVSRPSVAWHLNSAAAELCQTARFHRVTEQDEVDPKVTQIQRVVFWHIHMLDKCLGLRLGRASVIQDYDIDIPRTYDFLLLDSLHHVRFLDLWIYVSTLQGKIYEELYSPAALAQPPEELARKARAIAAKYDEVGGEVEQAREEVISHLADLGSADLVRVFLKGDEVQFQVILTMVYRVIRAPEGSVSRFCDECLQSARKAMAIHLETVALLRGSANYKAIYFHWNLLLLPYAPFFVLFCYVIETLSIEDLQILDLFINSLEAGREGSETVENLYRLCKVMYDAAALYVEAKTQQQEDQTMIPIGDEFEMYLSQLGFMPSEGDAMPGSTNTANGMGMGMTSPFAGDRNMMGLLEEDLSQMQAWMQQDNDPM</sequence>
<dbReference type="PROSITE" id="PS50048">
    <property type="entry name" value="ZN2_CY6_FUNGAL_2"/>
    <property type="match status" value="1"/>
</dbReference>
<dbReference type="GO" id="GO:0003677">
    <property type="term" value="F:DNA binding"/>
    <property type="evidence" value="ECO:0007669"/>
    <property type="project" value="InterPro"/>
</dbReference>
<keyword evidence="2" id="KW-0539">Nucleus</keyword>
<evidence type="ECO:0000256" key="4">
    <source>
        <dbReference type="SAM" id="Phobius"/>
    </source>
</evidence>
<dbReference type="Proteomes" id="UP000813444">
    <property type="component" value="Unassembled WGS sequence"/>
</dbReference>
<evidence type="ECO:0000256" key="3">
    <source>
        <dbReference type="SAM" id="MobiDB-lite"/>
    </source>
</evidence>
<evidence type="ECO:0000256" key="1">
    <source>
        <dbReference type="ARBA" id="ARBA00022723"/>
    </source>
</evidence>
<organism evidence="6 7">
    <name type="scientific">Stachybotrys elegans</name>
    <dbReference type="NCBI Taxonomy" id="80388"/>
    <lineage>
        <taxon>Eukaryota</taxon>
        <taxon>Fungi</taxon>
        <taxon>Dikarya</taxon>
        <taxon>Ascomycota</taxon>
        <taxon>Pezizomycotina</taxon>
        <taxon>Sordariomycetes</taxon>
        <taxon>Hypocreomycetidae</taxon>
        <taxon>Hypocreales</taxon>
        <taxon>Stachybotryaceae</taxon>
        <taxon>Stachybotrys</taxon>
    </lineage>
</organism>
<dbReference type="SMART" id="SM00906">
    <property type="entry name" value="Fungal_trans"/>
    <property type="match status" value="1"/>
</dbReference>
<dbReference type="GO" id="GO:0006351">
    <property type="term" value="P:DNA-templated transcription"/>
    <property type="evidence" value="ECO:0007669"/>
    <property type="project" value="InterPro"/>
</dbReference>
<dbReference type="SUPFAM" id="SSF57701">
    <property type="entry name" value="Zn2/Cys6 DNA-binding domain"/>
    <property type="match status" value="1"/>
</dbReference>
<dbReference type="InterPro" id="IPR007219">
    <property type="entry name" value="XnlR_reg_dom"/>
</dbReference>
<dbReference type="InterPro" id="IPR001138">
    <property type="entry name" value="Zn2Cys6_DnaBD"/>
</dbReference>
<evidence type="ECO:0000256" key="2">
    <source>
        <dbReference type="ARBA" id="ARBA00023242"/>
    </source>
</evidence>
<dbReference type="Gene3D" id="4.10.240.10">
    <property type="entry name" value="Zn(2)-C6 fungal-type DNA-binding domain"/>
    <property type="match status" value="1"/>
</dbReference>
<feature type="domain" description="Zn(2)-C6 fungal-type" evidence="5">
    <location>
        <begin position="111"/>
        <end position="140"/>
    </location>
</feature>
<feature type="compositionally biased region" description="Polar residues" evidence="3">
    <location>
        <begin position="183"/>
        <end position="210"/>
    </location>
</feature>
<evidence type="ECO:0000313" key="7">
    <source>
        <dbReference type="Proteomes" id="UP000813444"/>
    </source>
</evidence>
<dbReference type="AlphaFoldDB" id="A0A8K0SLD8"/>
<name>A0A8K0SLD8_9HYPO</name>
<dbReference type="GO" id="GO:0000981">
    <property type="term" value="F:DNA-binding transcription factor activity, RNA polymerase II-specific"/>
    <property type="evidence" value="ECO:0007669"/>
    <property type="project" value="InterPro"/>
</dbReference>
<dbReference type="InterPro" id="IPR036864">
    <property type="entry name" value="Zn2-C6_fun-type_DNA-bd_sf"/>
</dbReference>
<dbReference type="OrthoDB" id="103819at2759"/>
<dbReference type="EMBL" id="JAGPNK010000015">
    <property type="protein sequence ID" value="KAH7308693.1"/>
    <property type="molecule type" value="Genomic_DNA"/>
</dbReference>
<keyword evidence="7" id="KW-1185">Reference proteome</keyword>
<dbReference type="Pfam" id="PF00172">
    <property type="entry name" value="Zn_clus"/>
    <property type="match status" value="1"/>
</dbReference>
<protein>
    <recommendedName>
        <fullName evidence="5">Zn(2)-C6 fungal-type domain-containing protein</fullName>
    </recommendedName>
</protein>
<dbReference type="Pfam" id="PF04082">
    <property type="entry name" value="Fungal_trans"/>
    <property type="match status" value="1"/>
</dbReference>
<dbReference type="SMART" id="SM00066">
    <property type="entry name" value="GAL4"/>
    <property type="match status" value="1"/>
</dbReference>
<dbReference type="CDD" id="cd12148">
    <property type="entry name" value="fungal_TF_MHR"/>
    <property type="match status" value="1"/>
</dbReference>
<evidence type="ECO:0000259" key="5">
    <source>
        <dbReference type="PROSITE" id="PS50048"/>
    </source>
</evidence>